<dbReference type="Proteomes" id="UP000640930">
    <property type="component" value="Unassembled WGS sequence"/>
</dbReference>
<protein>
    <submittedName>
        <fullName evidence="1">Uncharacterized protein</fullName>
    </submittedName>
</protein>
<sequence length="56" mass="6525">MEFEVRCTLCNRLANVDEEKSNENWKVYKNKCDKCGSPTTMKIKDDELPTQPEVSE</sequence>
<proteinExistence type="predicted"/>
<name>A0ABR8XG04_9BACL</name>
<keyword evidence="2" id="KW-1185">Reference proteome</keyword>
<evidence type="ECO:0000313" key="2">
    <source>
        <dbReference type="Proteomes" id="UP000640930"/>
    </source>
</evidence>
<reference evidence="1 2" key="1">
    <citation type="submission" date="2020-08" db="EMBL/GenBank/DDBJ databases">
        <title>A Genomic Blueprint of the Chicken Gut Microbiome.</title>
        <authorList>
            <person name="Gilroy R."/>
            <person name="Ravi A."/>
            <person name="Getino M."/>
            <person name="Pursley I."/>
            <person name="Horton D.L."/>
            <person name="Alikhan N.-F."/>
            <person name="Baker D."/>
            <person name="Gharbi K."/>
            <person name="Hall N."/>
            <person name="Watson M."/>
            <person name="Adriaenssens E.M."/>
            <person name="Foster-Nyarko E."/>
            <person name="Jarju S."/>
            <person name="Secka A."/>
            <person name="Antonio M."/>
            <person name="Oren A."/>
            <person name="Chaudhuri R."/>
            <person name="La Ragione R.M."/>
            <person name="Hildebrand F."/>
            <person name="Pallen M.J."/>
        </authorList>
    </citation>
    <scope>NUCLEOTIDE SEQUENCE [LARGE SCALE GENOMIC DNA]</scope>
    <source>
        <strain evidence="1 2">Re31</strain>
    </source>
</reference>
<accession>A0ABR8XG04</accession>
<dbReference type="EMBL" id="JACSQA010000032">
    <property type="protein sequence ID" value="MBD8028160.1"/>
    <property type="molecule type" value="Genomic_DNA"/>
</dbReference>
<gene>
    <name evidence="1" type="ORF">H9636_16045</name>
</gene>
<dbReference type="RefSeq" id="WP_191708571.1">
    <property type="nucleotide sequence ID" value="NZ_JACSQA010000032.1"/>
</dbReference>
<comment type="caution">
    <text evidence="1">The sequence shown here is derived from an EMBL/GenBank/DDBJ whole genome shotgun (WGS) entry which is preliminary data.</text>
</comment>
<evidence type="ECO:0000313" key="1">
    <source>
        <dbReference type="EMBL" id="MBD8028160.1"/>
    </source>
</evidence>
<organism evidence="1 2">
    <name type="scientific">Ureibacillus galli</name>
    <dbReference type="NCBI Taxonomy" id="2762222"/>
    <lineage>
        <taxon>Bacteria</taxon>
        <taxon>Bacillati</taxon>
        <taxon>Bacillota</taxon>
        <taxon>Bacilli</taxon>
        <taxon>Bacillales</taxon>
        <taxon>Caryophanaceae</taxon>
        <taxon>Ureibacillus</taxon>
    </lineage>
</organism>